<name>A0A5S4WPN4_9BRAD</name>
<dbReference type="AlphaFoldDB" id="A0A5S4WPN4"/>
<proteinExistence type="predicted"/>
<gene>
    <name evidence="2" type="ORF">FXB38_17780</name>
</gene>
<dbReference type="CDD" id="cd00093">
    <property type="entry name" value="HTH_XRE"/>
    <property type="match status" value="1"/>
</dbReference>
<dbReference type="GO" id="GO:0003677">
    <property type="term" value="F:DNA binding"/>
    <property type="evidence" value="ECO:0007669"/>
    <property type="project" value="InterPro"/>
</dbReference>
<dbReference type="Gene3D" id="1.10.260.40">
    <property type="entry name" value="lambda repressor-like DNA-binding domains"/>
    <property type="match status" value="1"/>
</dbReference>
<dbReference type="EMBL" id="VSSR01000027">
    <property type="protein sequence ID" value="TYL83552.1"/>
    <property type="molecule type" value="Genomic_DNA"/>
</dbReference>
<dbReference type="Proteomes" id="UP000324853">
    <property type="component" value="Unassembled WGS sequence"/>
</dbReference>
<keyword evidence="3" id="KW-1185">Reference proteome</keyword>
<dbReference type="PROSITE" id="PS50943">
    <property type="entry name" value="HTH_CROC1"/>
    <property type="match status" value="1"/>
</dbReference>
<dbReference type="OrthoDB" id="8241469at2"/>
<evidence type="ECO:0000313" key="3">
    <source>
        <dbReference type="Proteomes" id="UP000324853"/>
    </source>
</evidence>
<dbReference type="RefSeq" id="WP_148752178.1">
    <property type="nucleotide sequence ID" value="NZ_VSSR01000027.1"/>
</dbReference>
<protein>
    <submittedName>
        <fullName evidence="2">Helix-turn-helix domain-containing protein</fullName>
    </submittedName>
</protein>
<accession>A0A5S4WPN4</accession>
<feature type="domain" description="HTH cro/C1-type" evidence="1">
    <location>
        <begin position="35"/>
        <end position="90"/>
    </location>
</feature>
<sequence>MLEEVFDFAEEALPGTKVMPPYSEAQFLAELGNRVRGARMHCEMSRRELARKSGISERYIAQIESGKGNVSIVLLLRLASAIHHTQPKERRNGA</sequence>
<comment type="caution">
    <text evidence="2">The sequence shown here is derived from an EMBL/GenBank/DDBJ whole genome shotgun (WGS) entry which is preliminary data.</text>
</comment>
<reference evidence="2 3" key="1">
    <citation type="submission" date="2019-08" db="EMBL/GenBank/DDBJ databases">
        <title>Bradyrhizobium hipponensis sp. nov., a rhizobium isolated from a Lupinus angustifolius root nodule in Tunisia.</title>
        <authorList>
            <person name="Off K."/>
            <person name="Rejili M."/>
            <person name="Mars M."/>
            <person name="Brachmann A."/>
            <person name="Marin M."/>
        </authorList>
    </citation>
    <scope>NUCLEOTIDE SEQUENCE [LARGE SCALE GENOMIC DNA]</scope>
    <source>
        <strain evidence="2 3">CTAW11</strain>
    </source>
</reference>
<organism evidence="2 3">
    <name type="scientific">Bradyrhizobium cytisi</name>
    <dbReference type="NCBI Taxonomy" id="515489"/>
    <lineage>
        <taxon>Bacteria</taxon>
        <taxon>Pseudomonadati</taxon>
        <taxon>Pseudomonadota</taxon>
        <taxon>Alphaproteobacteria</taxon>
        <taxon>Hyphomicrobiales</taxon>
        <taxon>Nitrobacteraceae</taxon>
        <taxon>Bradyrhizobium</taxon>
    </lineage>
</organism>
<dbReference type="SUPFAM" id="SSF47413">
    <property type="entry name" value="lambda repressor-like DNA-binding domains"/>
    <property type="match status" value="1"/>
</dbReference>
<dbReference type="InterPro" id="IPR001387">
    <property type="entry name" value="Cro/C1-type_HTH"/>
</dbReference>
<dbReference type="SMART" id="SM00530">
    <property type="entry name" value="HTH_XRE"/>
    <property type="match status" value="1"/>
</dbReference>
<evidence type="ECO:0000313" key="2">
    <source>
        <dbReference type="EMBL" id="TYL83552.1"/>
    </source>
</evidence>
<dbReference type="InterPro" id="IPR010982">
    <property type="entry name" value="Lambda_DNA-bd_dom_sf"/>
</dbReference>
<evidence type="ECO:0000259" key="1">
    <source>
        <dbReference type="PROSITE" id="PS50943"/>
    </source>
</evidence>
<dbReference type="Pfam" id="PF01381">
    <property type="entry name" value="HTH_3"/>
    <property type="match status" value="1"/>
</dbReference>